<gene>
    <name evidence="5" type="ORF">Fuma_02032</name>
</gene>
<dbReference type="GO" id="GO:0052689">
    <property type="term" value="F:carboxylic ester hydrolase activity"/>
    <property type="evidence" value="ECO:0007669"/>
    <property type="project" value="UniProtKB-KW"/>
</dbReference>
<dbReference type="Gene3D" id="3.40.50.1820">
    <property type="entry name" value="alpha/beta hydrolase"/>
    <property type="match status" value="1"/>
</dbReference>
<dbReference type="Pfam" id="PF22244">
    <property type="entry name" value="GCE_fung"/>
    <property type="match status" value="1"/>
</dbReference>
<evidence type="ECO:0000256" key="3">
    <source>
        <dbReference type="ARBA" id="ARBA00022801"/>
    </source>
</evidence>
<evidence type="ECO:0000313" key="6">
    <source>
        <dbReference type="Proteomes" id="UP000187735"/>
    </source>
</evidence>
<dbReference type="InterPro" id="IPR050261">
    <property type="entry name" value="FrsA_esterase"/>
</dbReference>
<dbReference type="InterPro" id="IPR006311">
    <property type="entry name" value="TAT_signal"/>
</dbReference>
<evidence type="ECO:0000259" key="4">
    <source>
        <dbReference type="Pfam" id="PF22244"/>
    </source>
</evidence>
<keyword evidence="3 5" id="KW-0378">Hydrolase</keyword>
<dbReference type="KEGG" id="fmr:Fuma_02032"/>
<dbReference type="InterPro" id="IPR054579">
    <property type="entry name" value="GCE-like_dom"/>
</dbReference>
<dbReference type="EMBL" id="CP017641">
    <property type="protein sequence ID" value="APZ92421.1"/>
    <property type="molecule type" value="Genomic_DNA"/>
</dbReference>
<protein>
    <submittedName>
        <fullName evidence="5">2,6-dihydropseudooxynicotine hydrolase</fullName>
        <ecNumber evidence="5">3.7.1.19</ecNumber>
    </submittedName>
</protein>
<accession>A0A1P8WEE3</accession>
<dbReference type="PROSITE" id="PS51318">
    <property type="entry name" value="TAT"/>
    <property type="match status" value="1"/>
</dbReference>
<dbReference type="InterPro" id="IPR029058">
    <property type="entry name" value="AB_hydrolase_fold"/>
</dbReference>
<dbReference type="STRING" id="1891926.Fuma_02032"/>
<feature type="domain" description="4-O-methyl-glucuronoyl methylesterase-like" evidence="4">
    <location>
        <begin position="206"/>
        <end position="348"/>
    </location>
</feature>
<evidence type="ECO:0000256" key="2">
    <source>
        <dbReference type="ARBA" id="ARBA00022729"/>
    </source>
</evidence>
<keyword evidence="2" id="KW-0732">Signal</keyword>
<reference evidence="5 6" key="1">
    <citation type="journal article" date="2016" name="Front. Microbiol.">
        <title>Fuerstia marisgermanicae gen. nov., sp. nov., an Unusual Member of the Phylum Planctomycetes from the German Wadden Sea.</title>
        <authorList>
            <person name="Kohn T."/>
            <person name="Heuer A."/>
            <person name="Jogler M."/>
            <person name="Vollmers J."/>
            <person name="Boedeker C."/>
            <person name="Bunk B."/>
            <person name="Rast P."/>
            <person name="Borchert D."/>
            <person name="Glockner I."/>
            <person name="Freese H.M."/>
            <person name="Klenk H.P."/>
            <person name="Overmann J."/>
            <person name="Kaster A.K."/>
            <person name="Rohde M."/>
            <person name="Wiegand S."/>
            <person name="Jogler C."/>
        </authorList>
    </citation>
    <scope>NUCLEOTIDE SEQUENCE [LARGE SCALE GENOMIC DNA]</scope>
    <source>
        <strain evidence="5 6">NH11</strain>
    </source>
</reference>
<dbReference type="AlphaFoldDB" id="A0A1P8WEE3"/>
<keyword evidence="1" id="KW-0719">Serine esterase</keyword>
<name>A0A1P8WEE3_9PLAN</name>
<keyword evidence="6" id="KW-1185">Reference proteome</keyword>
<proteinExistence type="predicted"/>
<dbReference type="RefSeq" id="WP_145944086.1">
    <property type="nucleotide sequence ID" value="NZ_CP017641.1"/>
</dbReference>
<sequence>MNDNKSTRRELLGMGIPALAGAAVCSNSGIAAEKTANAEDVSEAVSGKAWAERRKVVERKWLDLLGDFPTQVPDLRVEMKEVEHKDGITRYHVSFQAEDDDRVTAWLLVPDAAKKKPTPAIICLHSTTWGSGKDQTIGLSGKRPVDPPPDPQAGRHYGLTHAQHGFVTLSIDALTDGERIEPKRRVMDTRGFYLKHPEWSIVGKMIWDCMRSVDFLQTLDFVTPDQIGVTGLSLGGHYALFAAAFEPRITAAVPNGGVLDWHRHTSSWSRVPSGDNWRPWEEGVDKPTSSAKLEKRFGFKTNSGPYIYIKKFRPYIDDQTRPLPVDFSELMAMVAPRALLVISTEQEFYRHKFFQKVPKVLDVYINWQETDGLPSVLKARQELPGFAETLDYYETQHNISESTIVKQFGEFGAGDCFSWFSFPGGHGLPGVARRMSFAWFDRWLGRTMY</sequence>
<dbReference type="EC" id="3.7.1.19" evidence="5"/>
<dbReference type="SUPFAM" id="SSF53474">
    <property type="entry name" value="alpha/beta-Hydrolases"/>
    <property type="match status" value="1"/>
</dbReference>
<dbReference type="OrthoDB" id="217645at2"/>
<organism evidence="5 6">
    <name type="scientific">Fuerstiella marisgermanici</name>
    <dbReference type="NCBI Taxonomy" id="1891926"/>
    <lineage>
        <taxon>Bacteria</taxon>
        <taxon>Pseudomonadati</taxon>
        <taxon>Planctomycetota</taxon>
        <taxon>Planctomycetia</taxon>
        <taxon>Planctomycetales</taxon>
        <taxon>Planctomycetaceae</taxon>
        <taxon>Fuerstiella</taxon>
    </lineage>
</organism>
<evidence type="ECO:0000256" key="1">
    <source>
        <dbReference type="ARBA" id="ARBA00022487"/>
    </source>
</evidence>
<dbReference type="Proteomes" id="UP000187735">
    <property type="component" value="Chromosome"/>
</dbReference>
<dbReference type="PANTHER" id="PTHR22946">
    <property type="entry name" value="DIENELACTONE HYDROLASE DOMAIN-CONTAINING PROTEIN-RELATED"/>
    <property type="match status" value="1"/>
</dbReference>
<evidence type="ECO:0000313" key="5">
    <source>
        <dbReference type="EMBL" id="APZ92421.1"/>
    </source>
</evidence>